<reference evidence="3" key="1">
    <citation type="submission" date="2020-12" db="EMBL/GenBank/DDBJ databases">
        <authorList>
            <person name="Iha C."/>
        </authorList>
    </citation>
    <scope>NUCLEOTIDE SEQUENCE</scope>
</reference>
<evidence type="ECO:0000313" key="3">
    <source>
        <dbReference type="EMBL" id="CAD7703518.1"/>
    </source>
</evidence>
<feature type="region of interest" description="Disordered" evidence="1">
    <location>
        <begin position="258"/>
        <end position="278"/>
    </location>
</feature>
<dbReference type="InterPro" id="IPR025451">
    <property type="entry name" value="DUF4211"/>
</dbReference>
<name>A0A8S1J8A3_9CHLO</name>
<keyword evidence="4" id="KW-1185">Reference proteome</keyword>
<comment type="caution">
    <text evidence="3">The sequence shown here is derived from an EMBL/GenBank/DDBJ whole genome shotgun (WGS) entry which is preliminary data.</text>
</comment>
<feature type="region of interest" description="Disordered" evidence="1">
    <location>
        <begin position="129"/>
        <end position="149"/>
    </location>
</feature>
<dbReference type="OrthoDB" id="515650at2759"/>
<organism evidence="3 4">
    <name type="scientific">Ostreobium quekettii</name>
    <dbReference type="NCBI Taxonomy" id="121088"/>
    <lineage>
        <taxon>Eukaryota</taxon>
        <taxon>Viridiplantae</taxon>
        <taxon>Chlorophyta</taxon>
        <taxon>core chlorophytes</taxon>
        <taxon>Ulvophyceae</taxon>
        <taxon>TCBD clade</taxon>
        <taxon>Bryopsidales</taxon>
        <taxon>Ostreobineae</taxon>
        <taxon>Ostreobiaceae</taxon>
        <taxon>Ostreobium</taxon>
    </lineage>
</organism>
<evidence type="ECO:0000313" key="4">
    <source>
        <dbReference type="Proteomes" id="UP000708148"/>
    </source>
</evidence>
<feature type="domain" description="DUF4211" evidence="2">
    <location>
        <begin position="4"/>
        <end position="116"/>
    </location>
</feature>
<gene>
    <name evidence="3" type="ORF">OSTQU699_LOCUS8875</name>
</gene>
<sequence>MSLESMPLRSFFKIYLEFLLQLQVQDSVQIMSEFQPGTIYYEAAKKIEGKLCDVIDFVVLSQSWNQRQSNLCRMVETRPGISLGNRNRGESCAACGRKRNKATYVLAFSGPVYEPQWLVTQRLRTVGRTGGEEDVASSGEDESDSEHDQEGVPYSLCVGRFCCVRLMLYHAMTHFKWRVTERLKREVEGRCASEERIAAVVGDDHLVSTLFNGFETLHDLSQHYISNRQPFSMDKCPEDLYSELKHLERSIWGVAKPAVEAPVSSRETESPRQSEPSL</sequence>
<dbReference type="Proteomes" id="UP000708148">
    <property type="component" value="Unassembled WGS sequence"/>
</dbReference>
<dbReference type="AlphaFoldDB" id="A0A8S1J8A3"/>
<accession>A0A8S1J8A3</accession>
<dbReference type="EMBL" id="CAJHUC010002276">
    <property type="protein sequence ID" value="CAD7703518.1"/>
    <property type="molecule type" value="Genomic_DNA"/>
</dbReference>
<protein>
    <recommendedName>
        <fullName evidence="2">DUF4211 domain-containing protein</fullName>
    </recommendedName>
</protein>
<dbReference type="Pfam" id="PF13926">
    <property type="entry name" value="DUF4211"/>
    <property type="match status" value="1"/>
</dbReference>
<feature type="compositionally biased region" description="Acidic residues" evidence="1">
    <location>
        <begin position="132"/>
        <end position="147"/>
    </location>
</feature>
<proteinExistence type="predicted"/>
<evidence type="ECO:0000259" key="2">
    <source>
        <dbReference type="Pfam" id="PF13926"/>
    </source>
</evidence>
<evidence type="ECO:0000256" key="1">
    <source>
        <dbReference type="SAM" id="MobiDB-lite"/>
    </source>
</evidence>